<gene>
    <name evidence="2" type="ORF">DMH04_29180</name>
</gene>
<name>A0A428Z466_KIBAR</name>
<dbReference type="EMBL" id="QHKI01000027">
    <property type="protein sequence ID" value="RSM80967.1"/>
    <property type="molecule type" value="Genomic_DNA"/>
</dbReference>
<evidence type="ECO:0000256" key="1">
    <source>
        <dbReference type="SAM" id="SignalP"/>
    </source>
</evidence>
<accession>A0A428Z466</accession>
<comment type="caution">
    <text evidence="2">The sequence shown here is derived from an EMBL/GenBank/DDBJ whole genome shotgun (WGS) entry which is preliminary data.</text>
</comment>
<feature type="signal peptide" evidence="1">
    <location>
        <begin position="1"/>
        <end position="29"/>
    </location>
</feature>
<evidence type="ECO:0000313" key="2">
    <source>
        <dbReference type="EMBL" id="RSM80967.1"/>
    </source>
</evidence>
<proteinExistence type="predicted"/>
<evidence type="ECO:0008006" key="4">
    <source>
        <dbReference type="Google" id="ProtNLM"/>
    </source>
</evidence>
<dbReference type="Proteomes" id="UP000287547">
    <property type="component" value="Unassembled WGS sequence"/>
</dbReference>
<reference evidence="2 3" key="1">
    <citation type="submission" date="2018-05" db="EMBL/GenBank/DDBJ databases">
        <title>Evolution of GPA BGCs.</title>
        <authorList>
            <person name="Waglechner N."/>
            <person name="Wright G.D."/>
        </authorList>
    </citation>
    <scope>NUCLEOTIDE SEQUENCE [LARGE SCALE GENOMIC DNA]</scope>
    <source>
        <strain evidence="2 3">A82846</strain>
    </source>
</reference>
<evidence type="ECO:0000313" key="3">
    <source>
        <dbReference type="Proteomes" id="UP000287547"/>
    </source>
</evidence>
<sequence>MSIRIRWSGVLTGAAILASLATGTELAHAQPPFPTTPMERCVRNTTPDVTQTVTHSGNQVGASFPNGTNPPNGIFPGDVVKVIITGAVRIDHWGNTYGPSGATGGHERYWKSLQGVRWPFPELNAFSSVARWNNNPGGWVGDPMRTISLDPAFGGSCTSAPNIPVRLLYYINDPGISDNGGQWTIRTDVYRATTTCAPGFFYSGIYGCLPRPW</sequence>
<feature type="chain" id="PRO_5019312807" description="Secreted protein" evidence="1">
    <location>
        <begin position="30"/>
        <end position="213"/>
    </location>
</feature>
<organism evidence="2 3">
    <name type="scientific">Kibdelosporangium aridum</name>
    <dbReference type="NCBI Taxonomy" id="2030"/>
    <lineage>
        <taxon>Bacteria</taxon>
        <taxon>Bacillati</taxon>
        <taxon>Actinomycetota</taxon>
        <taxon>Actinomycetes</taxon>
        <taxon>Pseudonocardiales</taxon>
        <taxon>Pseudonocardiaceae</taxon>
        <taxon>Kibdelosporangium</taxon>
    </lineage>
</organism>
<dbReference type="AlphaFoldDB" id="A0A428Z466"/>
<protein>
    <recommendedName>
        <fullName evidence="4">Secreted protein</fullName>
    </recommendedName>
</protein>
<keyword evidence="1" id="KW-0732">Signal</keyword>